<feature type="domain" description="Phosphatidic acid phosphatase type 2/haloperoxidase" evidence="2">
    <location>
        <begin position="67"/>
        <end position="179"/>
    </location>
</feature>
<feature type="transmembrane region" description="Helical" evidence="1">
    <location>
        <begin position="109"/>
        <end position="129"/>
    </location>
</feature>
<dbReference type="SMART" id="SM00014">
    <property type="entry name" value="acidPPc"/>
    <property type="match status" value="1"/>
</dbReference>
<evidence type="ECO:0000313" key="4">
    <source>
        <dbReference type="Proteomes" id="UP000279384"/>
    </source>
</evidence>
<organism evidence="3 4">
    <name type="scientific">Vogesella indigofera</name>
    <name type="common">Pseudomonas indigofera</name>
    <dbReference type="NCBI Taxonomy" id="45465"/>
    <lineage>
        <taxon>Bacteria</taxon>
        <taxon>Pseudomonadati</taxon>
        <taxon>Pseudomonadota</taxon>
        <taxon>Betaproteobacteria</taxon>
        <taxon>Neisseriales</taxon>
        <taxon>Chromobacteriaceae</taxon>
        <taxon>Vogesella</taxon>
    </lineage>
</organism>
<evidence type="ECO:0000256" key="1">
    <source>
        <dbReference type="SAM" id="Phobius"/>
    </source>
</evidence>
<accession>A0A495B1Q1</accession>
<feature type="transmembrane region" description="Helical" evidence="1">
    <location>
        <begin position="160"/>
        <end position="179"/>
    </location>
</feature>
<dbReference type="EMBL" id="RBID01000018">
    <property type="protein sequence ID" value="RKQ54866.1"/>
    <property type="molecule type" value="Genomic_DNA"/>
</dbReference>
<dbReference type="Pfam" id="PF01569">
    <property type="entry name" value="PAP2"/>
    <property type="match status" value="1"/>
</dbReference>
<dbReference type="PANTHER" id="PTHR14969">
    <property type="entry name" value="SPHINGOSINE-1-PHOSPHATE PHOSPHOHYDROLASE"/>
    <property type="match status" value="1"/>
</dbReference>
<sequence>MSRGFVATCTLLALLLLLSGGNQALFLQLHHAGAVLPAPLWRLLSMLGEWSLVIAALLLLVQRRPQLLPALVAAVLLGIASAILLKAAFAVPRPFLVLPAGSVQLLDVLPANGAFPSGHAMASALLAGVLAQGRRWWWQAGLMALVLLVCWSRIAIGVHWPLDVLVGAALGWVIARVCVRRQWPAWPRTWTPQLLRGLGLVLLLYSGWKLWRQPPNEAYVLFNLLALLAALQLLRPMKNGA</sequence>
<feature type="transmembrane region" description="Helical" evidence="1">
    <location>
        <begin position="40"/>
        <end position="60"/>
    </location>
</feature>
<name>A0A495B1Q1_VOGIN</name>
<evidence type="ECO:0000259" key="2">
    <source>
        <dbReference type="SMART" id="SM00014"/>
    </source>
</evidence>
<evidence type="ECO:0000313" key="3">
    <source>
        <dbReference type="EMBL" id="RKQ54866.1"/>
    </source>
</evidence>
<proteinExistence type="predicted"/>
<dbReference type="InterPro" id="IPR000326">
    <property type="entry name" value="PAP2/HPO"/>
</dbReference>
<dbReference type="CDD" id="cd01610">
    <property type="entry name" value="PAP2_like"/>
    <property type="match status" value="1"/>
</dbReference>
<keyword evidence="1" id="KW-0812">Transmembrane</keyword>
<protein>
    <submittedName>
        <fullName evidence="3">Undecaprenyl-diphosphatase</fullName>
    </submittedName>
</protein>
<reference evidence="3 4" key="1">
    <citation type="submission" date="2018-10" db="EMBL/GenBank/DDBJ databases">
        <title>Genomic Encyclopedia of Type Strains, Phase IV (KMG-IV): sequencing the most valuable type-strain genomes for metagenomic binning, comparative biology and taxonomic classification.</title>
        <authorList>
            <person name="Goeker M."/>
        </authorList>
    </citation>
    <scope>NUCLEOTIDE SEQUENCE [LARGE SCALE GENOMIC DNA]</scope>
    <source>
        <strain evidence="3 4">DSM 3303</strain>
    </source>
</reference>
<dbReference type="InterPro" id="IPR036938">
    <property type="entry name" value="PAP2/HPO_sf"/>
</dbReference>
<dbReference type="Gene3D" id="1.20.144.10">
    <property type="entry name" value="Phosphatidic acid phosphatase type 2/haloperoxidase"/>
    <property type="match status" value="1"/>
</dbReference>
<feature type="transmembrane region" description="Helical" evidence="1">
    <location>
        <begin position="67"/>
        <end position="89"/>
    </location>
</feature>
<dbReference type="AlphaFoldDB" id="A0A495B1Q1"/>
<dbReference type="PANTHER" id="PTHR14969:SF13">
    <property type="entry name" value="AT30094P"/>
    <property type="match status" value="1"/>
</dbReference>
<dbReference type="SUPFAM" id="SSF48317">
    <property type="entry name" value="Acid phosphatase/Vanadium-dependent haloperoxidase"/>
    <property type="match status" value="1"/>
</dbReference>
<gene>
    <name evidence="3" type="ORF">C8E02_3128</name>
</gene>
<comment type="caution">
    <text evidence="3">The sequence shown here is derived from an EMBL/GenBank/DDBJ whole genome shotgun (WGS) entry which is preliminary data.</text>
</comment>
<feature type="transmembrane region" description="Helical" evidence="1">
    <location>
        <begin position="136"/>
        <end position="154"/>
    </location>
</feature>
<dbReference type="Proteomes" id="UP000279384">
    <property type="component" value="Unassembled WGS sequence"/>
</dbReference>
<keyword evidence="1" id="KW-0472">Membrane</keyword>
<keyword evidence="1" id="KW-1133">Transmembrane helix</keyword>